<dbReference type="AlphaFoldDB" id="A0A6C0BHB7"/>
<protein>
    <submittedName>
        <fullName evidence="2">Uncharacterized protein</fullName>
    </submittedName>
</protein>
<name>A0A6C0BHB7_9ZZZZ</name>
<accession>A0A6C0BHB7</accession>
<keyword evidence="1" id="KW-0812">Transmembrane</keyword>
<keyword evidence="1" id="KW-0472">Membrane</keyword>
<proteinExistence type="predicted"/>
<evidence type="ECO:0000313" key="2">
    <source>
        <dbReference type="EMBL" id="QHS90949.1"/>
    </source>
</evidence>
<reference evidence="2" key="1">
    <citation type="journal article" date="2020" name="Nature">
        <title>Giant virus diversity and host interactions through global metagenomics.</title>
        <authorList>
            <person name="Schulz F."/>
            <person name="Roux S."/>
            <person name="Paez-Espino D."/>
            <person name="Jungbluth S."/>
            <person name="Walsh D.A."/>
            <person name="Denef V.J."/>
            <person name="McMahon K.D."/>
            <person name="Konstantinidis K.T."/>
            <person name="Eloe-Fadrosh E.A."/>
            <person name="Kyrpides N.C."/>
            <person name="Woyke T."/>
        </authorList>
    </citation>
    <scope>NUCLEOTIDE SEQUENCE</scope>
    <source>
        <strain evidence="2">GVMAG-M-3300013004-44</strain>
    </source>
</reference>
<dbReference type="EMBL" id="MN739154">
    <property type="protein sequence ID" value="QHS90949.1"/>
    <property type="molecule type" value="Genomic_DNA"/>
</dbReference>
<keyword evidence="1" id="KW-1133">Transmembrane helix</keyword>
<organism evidence="2">
    <name type="scientific">viral metagenome</name>
    <dbReference type="NCBI Taxonomy" id="1070528"/>
    <lineage>
        <taxon>unclassified sequences</taxon>
        <taxon>metagenomes</taxon>
        <taxon>organismal metagenomes</taxon>
    </lineage>
</organism>
<evidence type="ECO:0000256" key="1">
    <source>
        <dbReference type="SAM" id="Phobius"/>
    </source>
</evidence>
<feature type="transmembrane region" description="Helical" evidence="1">
    <location>
        <begin position="6"/>
        <end position="27"/>
    </location>
</feature>
<sequence length="115" mass="12649">MAHPKAMGIGAMFVLLILAVVLLPMIVRYISKNEPYYAISGFQNQASNVMYKVPAAAASAELPSYVPDPNTNYLCRSPNESGTPCEEGWFCDGTTQRCVKQFPDSDIDINNGYYS</sequence>